<protein>
    <submittedName>
        <fullName evidence="1">Uncharacterized protein</fullName>
    </submittedName>
</protein>
<organism evidence="1 2">
    <name type="scientific">Orchesella cincta</name>
    <name type="common">Springtail</name>
    <name type="synonym">Podura cincta</name>
    <dbReference type="NCBI Taxonomy" id="48709"/>
    <lineage>
        <taxon>Eukaryota</taxon>
        <taxon>Metazoa</taxon>
        <taxon>Ecdysozoa</taxon>
        <taxon>Arthropoda</taxon>
        <taxon>Hexapoda</taxon>
        <taxon>Collembola</taxon>
        <taxon>Entomobryomorpha</taxon>
        <taxon>Entomobryoidea</taxon>
        <taxon>Orchesellidae</taxon>
        <taxon>Orchesellinae</taxon>
        <taxon>Orchesella</taxon>
    </lineage>
</organism>
<evidence type="ECO:0000313" key="1">
    <source>
        <dbReference type="EMBL" id="ODM94249.1"/>
    </source>
</evidence>
<proteinExistence type="predicted"/>
<feature type="non-terminal residue" evidence="1">
    <location>
        <position position="91"/>
    </location>
</feature>
<comment type="caution">
    <text evidence="1">The sequence shown here is derived from an EMBL/GenBank/DDBJ whole genome shotgun (WGS) entry which is preliminary data.</text>
</comment>
<accession>A0A1D2MMI9</accession>
<dbReference type="EMBL" id="LJIJ01000836">
    <property type="protein sequence ID" value="ODM94249.1"/>
    <property type="molecule type" value="Genomic_DNA"/>
</dbReference>
<name>A0A1D2MMI9_ORCCI</name>
<dbReference type="Proteomes" id="UP000094527">
    <property type="component" value="Unassembled WGS sequence"/>
</dbReference>
<evidence type="ECO:0000313" key="2">
    <source>
        <dbReference type="Proteomes" id="UP000094527"/>
    </source>
</evidence>
<keyword evidence="2" id="KW-1185">Reference proteome</keyword>
<gene>
    <name evidence="1" type="ORF">Ocin01_12424</name>
</gene>
<reference evidence="1 2" key="1">
    <citation type="journal article" date="2016" name="Genome Biol. Evol.">
        <title>Gene Family Evolution Reflects Adaptation to Soil Environmental Stressors in the Genome of the Collembolan Orchesella cincta.</title>
        <authorList>
            <person name="Faddeeva-Vakhrusheva A."/>
            <person name="Derks M.F."/>
            <person name="Anvar S.Y."/>
            <person name="Agamennone V."/>
            <person name="Suring W."/>
            <person name="Smit S."/>
            <person name="van Straalen N.M."/>
            <person name="Roelofs D."/>
        </authorList>
    </citation>
    <scope>NUCLEOTIDE SEQUENCE [LARGE SCALE GENOMIC DNA]</scope>
    <source>
        <tissue evidence="1">Mixed pool</tissue>
    </source>
</reference>
<dbReference type="AlphaFoldDB" id="A0A1D2MMI9"/>
<sequence length="91" mass="9923">MTDDWSDDDTAAAHLHKTAVEDVEHEVVEVVTPATVFAAENKDTCLESVHLEAVMVAKNVIIVKNKDTKVVIALNLKKKDLAASIVVKMVI</sequence>